<sequence length="242" mass="27728">MTSIRPSRTYGLDDSGRNLAAIQGKRIPDDPTNQIAQLFVARGIRIHDDLARELHGHLPEFTRALNARAIMSNRVPNIKSPDDFPYCFWHPDIPAERTLRVLVEKYPGNDLLRYQVGRACTAGGYTSLYLEPDLLPNVAIAEEPRDNRTSGQAIYESNINSPTRWACMDDYNRCLHSTLRSVAHLNGDTCVRSWSGNIDRYARLHQPTMINGELPCVVRGIYHHPFFAKWWLWQKASSKWNR</sequence>
<accession>A0A9W4MML3</accession>
<organism evidence="1 2">
    <name type="scientific">Penicillium nalgiovense</name>
    <dbReference type="NCBI Taxonomy" id="60175"/>
    <lineage>
        <taxon>Eukaryota</taxon>
        <taxon>Fungi</taxon>
        <taxon>Dikarya</taxon>
        <taxon>Ascomycota</taxon>
        <taxon>Pezizomycotina</taxon>
        <taxon>Eurotiomycetes</taxon>
        <taxon>Eurotiomycetidae</taxon>
        <taxon>Eurotiales</taxon>
        <taxon>Aspergillaceae</taxon>
        <taxon>Penicillium</taxon>
    </lineage>
</organism>
<dbReference type="EMBL" id="CAJVNV010000017">
    <property type="protein sequence ID" value="CAG7957547.1"/>
    <property type="molecule type" value="Genomic_DNA"/>
</dbReference>
<dbReference type="AlphaFoldDB" id="A0A9W4MML3"/>
<reference evidence="1" key="1">
    <citation type="submission" date="2021-07" db="EMBL/GenBank/DDBJ databases">
        <authorList>
            <person name="Branca A.L. A."/>
        </authorList>
    </citation>
    <scope>NUCLEOTIDE SEQUENCE</scope>
</reference>
<dbReference type="OrthoDB" id="4360026at2759"/>
<evidence type="ECO:0000313" key="2">
    <source>
        <dbReference type="Proteomes" id="UP001153461"/>
    </source>
</evidence>
<evidence type="ECO:0000313" key="1">
    <source>
        <dbReference type="EMBL" id="CAG7957547.1"/>
    </source>
</evidence>
<gene>
    <name evidence="1" type="ORF">PNAL_LOCUS673</name>
</gene>
<name>A0A9W4MML3_PENNA</name>
<protein>
    <submittedName>
        <fullName evidence="1">Uncharacterized protein</fullName>
    </submittedName>
</protein>
<dbReference type="Proteomes" id="UP001153461">
    <property type="component" value="Unassembled WGS sequence"/>
</dbReference>
<comment type="caution">
    <text evidence="1">The sequence shown here is derived from an EMBL/GenBank/DDBJ whole genome shotgun (WGS) entry which is preliminary data.</text>
</comment>
<proteinExistence type="predicted"/>